<keyword evidence="1" id="KW-0347">Helicase</keyword>
<name>A0A834SP25_9FABA</name>
<feature type="domain" description="Helitron helicase-like" evidence="3">
    <location>
        <begin position="449"/>
        <end position="619"/>
    </location>
</feature>
<dbReference type="Pfam" id="PF21530">
    <property type="entry name" value="Pif1_2B_dom"/>
    <property type="match status" value="1"/>
</dbReference>
<dbReference type="Proteomes" id="UP000634136">
    <property type="component" value="Unassembled WGS sequence"/>
</dbReference>
<dbReference type="GO" id="GO:0016787">
    <property type="term" value="F:hydrolase activity"/>
    <property type="evidence" value="ECO:0007669"/>
    <property type="project" value="UniProtKB-KW"/>
</dbReference>
<reference evidence="5" key="1">
    <citation type="submission" date="2020-09" db="EMBL/GenBank/DDBJ databases">
        <title>Genome-Enabled Discovery of Anthraquinone Biosynthesis in Senna tora.</title>
        <authorList>
            <person name="Kang S.-H."/>
            <person name="Pandey R.P."/>
            <person name="Lee C.-M."/>
            <person name="Sim J.-S."/>
            <person name="Jeong J.-T."/>
            <person name="Choi B.-S."/>
            <person name="Jung M."/>
            <person name="Ginzburg D."/>
            <person name="Zhao K."/>
            <person name="Won S.Y."/>
            <person name="Oh T.-J."/>
            <person name="Yu Y."/>
            <person name="Kim N.-H."/>
            <person name="Lee O.R."/>
            <person name="Lee T.-H."/>
            <person name="Bashyal P."/>
            <person name="Kim T.-S."/>
            <person name="Lee W.-H."/>
            <person name="Kawkins C."/>
            <person name="Kim C.-K."/>
            <person name="Kim J.S."/>
            <person name="Ahn B.O."/>
            <person name="Rhee S.Y."/>
            <person name="Sohng J.K."/>
        </authorList>
    </citation>
    <scope>NUCLEOTIDE SEQUENCE</scope>
    <source>
        <tissue evidence="5">Leaf</tissue>
    </source>
</reference>
<accession>A0A834SP25</accession>
<dbReference type="InterPro" id="IPR025476">
    <property type="entry name" value="Helitron_helicase-like"/>
</dbReference>
<evidence type="ECO:0000313" key="6">
    <source>
        <dbReference type="Proteomes" id="UP000634136"/>
    </source>
</evidence>
<evidence type="ECO:0000259" key="3">
    <source>
        <dbReference type="Pfam" id="PF14214"/>
    </source>
</evidence>
<comment type="similarity">
    <text evidence="1">Belongs to the helicase family.</text>
</comment>
<evidence type="ECO:0000256" key="1">
    <source>
        <dbReference type="RuleBase" id="RU363044"/>
    </source>
</evidence>
<keyword evidence="1" id="KW-0234">DNA repair</keyword>
<feature type="domain" description="DNA helicase Pif1-like DEAD-box helicase" evidence="2">
    <location>
        <begin position="1021"/>
        <end position="1065"/>
    </location>
</feature>
<keyword evidence="1" id="KW-0378">Hydrolase</keyword>
<dbReference type="GO" id="GO:0006310">
    <property type="term" value="P:DNA recombination"/>
    <property type="evidence" value="ECO:0007669"/>
    <property type="project" value="UniProtKB-KW"/>
</dbReference>
<dbReference type="GO" id="GO:0005524">
    <property type="term" value="F:ATP binding"/>
    <property type="evidence" value="ECO:0007669"/>
    <property type="project" value="UniProtKB-KW"/>
</dbReference>
<dbReference type="OrthoDB" id="1900198at2759"/>
<dbReference type="InterPro" id="IPR049163">
    <property type="entry name" value="Pif1-like_2B_dom"/>
</dbReference>
<dbReference type="GO" id="GO:0043139">
    <property type="term" value="F:5'-3' DNA helicase activity"/>
    <property type="evidence" value="ECO:0007669"/>
    <property type="project" value="UniProtKB-EC"/>
</dbReference>
<dbReference type="EMBL" id="JAAIUW010000012">
    <property type="protein sequence ID" value="KAF7807564.1"/>
    <property type="molecule type" value="Genomic_DNA"/>
</dbReference>
<dbReference type="InterPro" id="IPR010285">
    <property type="entry name" value="DNA_helicase_pif1-like_DEAD"/>
</dbReference>
<evidence type="ECO:0000259" key="2">
    <source>
        <dbReference type="Pfam" id="PF05970"/>
    </source>
</evidence>
<dbReference type="InterPro" id="IPR027417">
    <property type="entry name" value="P-loop_NTPase"/>
</dbReference>
<dbReference type="PANTHER" id="PTHR10492">
    <property type="match status" value="1"/>
</dbReference>
<sequence length="1289" mass="147992">MYQMTNSVDQSALDHRTFHTIPTTVQSCPTPLGTTFMPAIHYNYRDVARGNRKQRMDIIYKRRQAKCMSTIRVMSSSDPSNTFANPSCNTANRLKRMEIVSRKRSMSRDEAIYDQENTCIPVSGITQSIGTQHSYVVCNKPSSSKKPKKVGSEPLGRVLGRVALTTLYSKDDHRQSNIVTETIMSYIVNEDYWDIGLPIHECEFCGALLWFKERVNQARATKKPKFFLGCMQGKVSLPPPKEPPNLLAKLITKKDSRSAHFMKEIRNYNNILLPCEGEKPKFAQLYIYDTHNEMSNRVNNTSSSKEDGQYDASLVLQISQLLDSFNPLVMQYRTVKERLRYSNANDLRLKLIRKRNSDARTYNIPSASEVTALIVVDFDMSTGERDIIVENRYGLLQGIDELHPLYLPMQYPLLFPYGEDGYRVDTLYRDGSITEDRKRRHLTLRQNFAYKLQDRRHHFNMILKAGKLSQQFMVDAFTSVEGQRTCYVRFHQRRLRYENYVTLTEALARGNVQSTSIGKRIILRSSFTGGERYSRENFQDAMTICTATGFPDLFITFTCNPRWPELDKIFKELDCKPEDRPDLVSRIFKIKLNKLIRDITKDMLFGNCKAGLPHAHILLWLSPEDKFTSASQIDLVIFAEIPNRDAHPELCEIVKNFMIHGPCGSSRKSSPCMHNGKCSKHFPKKFNDRTTFDEDGYCKYRRRDTDNVVVKNGIELDNQFVVPYNPTLLLRYQAHINVEFCNQSRSIKYLFKYVSKGHDRVTATIYDGSNTDGTENKDEIKQYYDCRYISPCEAVWRIFGFEINFREPLVDRLSFHLPNEQSVIFEDDDNIDDVVANVTMKQSKFIAWFEANKRYPFARDLTYGQFPTKFVFKLDSREWSVKKVGYAIGCLYYVPPGLGELHYLCLLLTFVKGATSFEDIRTVNGVLHPTFKDACYAMELLDDDKEYVDGITEASNWSSGVYLRKLFSTLLVHNTISRPEYVWEKTWVYLSDDIVLKERHRTRNPDLQMGDERIKEIALYGVFFVNGFGGSGKTFVWNTLTSGLRSRGDIVLAVASSGIASQLIPILKIGNGDIGEEINDEENEITIPNDILISKFQDPVQAIVDNTYPLFREKYEQHDYIRDWAILAPTLDDVASINNYMLSLLPGEEFTYLSSENICVQGKDSQLGDVYTTGFMNTISGSGLPYHQLKLKVGAPIMLLRNIDKSVGLCNGTRLTVKRLCTHVIEASILSGKHAGERFIIARMVITPSDSRLPFKFQRRQFPVVLSFAMTINKSQGQTLSNVDFRMEI</sequence>
<dbReference type="Gene3D" id="3.40.50.300">
    <property type="entry name" value="P-loop containing nucleotide triphosphate hydrolases"/>
    <property type="match status" value="1"/>
</dbReference>
<evidence type="ECO:0000313" key="5">
    <source>
        <dbReference type="EMBL" id="KAF7807564.1"/>
    </source>
</evidence>
<dbReference type="SUPFAM" id="SSF52540">
    <property type="entry name" value="P-loop containing nucleoside triphosphate hydrolases"/>
    <property type="match status" value="1"/>
</dbReference>
<gene>
    <name evidence="5" type="ORF">G2W53_039725</name>
</gene>
<keyword evidence="1" id="KW-0547">Nucleotide-binding</keyword>
<comment type="catalytic activity">
    <reaction evidence="1">
        <text>ATP + H2O = ADP + phosphate + H(+)</text>
        <dbReference type="Rhea" id="RHEA:13065"/>
        <dbReference type="ChEBI" id="CHEBI:15377"/>
        <dbReference type="ChEBI" id="CHEBI:15378"/>
        <dbReference type="ChEBI" id="CHEBI:30616"/>
        <dbReference type="ChEBI" id="CHEBI:43474"/>
        <dbReference type="ChEBI" id="CHEBI:456216"/>
        <dbReference type="EC" id="5.6.2.3"/>
    </reaction>
</comment>
<comment type="caution">
    <text evidence="5">The sequence shown here is derived from an EMBL/GenBank/DDBJ whole genome shotgun (WGS) entry which is preliminary data.</text>
</comment>
<comment type="cofactor">
    <cofactor evidence="1">
        <name>Mg(2+)</name>
        <dbReference type="ChEBI" id="CHEBI:18420"/>
    </cofactor>
</comment>
<feature type="domain" description="DNA helicase Pif1-like 2B" evidence="4">
    <location>
        <begin position="1175"/>
        <end position="1220"/>
    </location>
</feature>
<keyword evidence="6" id="KW-1185">Reference proteome</keyword>
<dbReference type="GO" id="GO:0006281">
    <property type="term" value="P:DNA repair"/>
    <property type="evidence" value="ECO:0007669"/>
    <property type="project" value="UniProtKB-KW"/>
</dbReference>
<keyword evidence="1" id="KW-0233">DNA recombination</keyword>
<dbReference type="Pfam" id="PF05970">
    <property type="entry name" value="PIF1"/>
    <property type="match status" value="1"/>
</dbReference>
<dbReference type="EC" id="5.6.2.3" evidence="1"/>
<evidence type="ECO:0000259" key="4">
    <source>
        <dbReference type="Pfam" id="PF21530"/>
    </source>
</evidence>
<dbReference type="PANTHER" id="PTHR10492:SF101">
    <property type="entry name" value="ATP-DEPENDENT DNA HELICASE"/>
    <property type="match status" value="1"/>
</dbReference>
<proteinExistence type="inferred from homology"/>
<protein>
    <recommendedName>
        <fullName evidence="1">ATP-dependent DNA helicase</fullName>
        <ecNumber evidence="1">5.6.2.3</ecNumber>
    </recommendedName>
</protein>
<keyword evidence="1" id="KW-0227">DNA damage</keyword>
<keyword evidence="1" id="KW-0067">ATP-binding</keyword>
<organism evidence="5 6">
    <name type="scientific">Senna tora</name>
    <dbReference type="NCBI Taxonomy" id="362788"/>
    <lineage>
        <taxon>Eukaryota</taxon>
        <taxon>Viridiplantae</taxon>
        <taxon>Streptophyta</taxon>
        <taxon>Embryophyta</taxon>
        <taxon>Tracheophyta</taxon>
        <taxon>Spermatophyta</taxon>
        <taxon>Magnoliopsida</taxon>
        <taxon>eudicotyledons</taxon>
        <taxon>Gunneridae</taxon>
        <taxon>Pentapetalae</taxon>
        <taxon>rosids</taxon>
        <taxon>fabids</taxon>
        <taxon>Fabales</taxon>
        <taxon>Fabaceae</taxon>
        <taxon>Caesalpinioideae</taxon>
        <taxon>Cassia clade</taxon>
        <taxon>Senna</taxon>
    </lineage>
</organism>
<dbReference type="Pfam" id="PF14214">
    <property type="entry name" value="Helitron_like_N"/>
    <property type="match status" value="1"/>
</dbReference>
<dbReference type="GO" id="GO:0000723">
    <property type="term" value="P:telomere maintenance"/>
    <property type="evidence" value="ECO:0007669"/>
    <property type="project" value="InterPro"/>
</dbReference>